<feature type="transmembrane region" description="Helical" evidence="9">
    <location>
        <begin position="141"/>
        <end position="159"/>
    </location>
</feature>
<evidence type="ECO:0000256" key="9">
    <source>
        <dbReference type="SAM" id="Phobius"/>
    </source>
</evidence>
<evidence type="ECO:0000313" key="11">
    <source>
        <dbReference type="Proteomes" id="UP000007431"/>
    </source>
</evidence>
<keyword evidence="7 9" id="KW-0472">Membrane</keyword>
<evidence type="ECO:0000256" key="2">
    <source>
        <dbReference type="ARBA" id="ARBA00008335"/>
    </source>
</evidence>
<keyword evidence="3" id="KW-0813">Transport</keyword>
<dbReference type="Proteomes" id="UP000007431">
    <property type="component" value="Unassembled WGS sequence"/>
</dbReference>
<dbReference type="InterPro" id="IPR011701">
    <property type="entry name" value="MFS"/>
</dbReference>
<dbReference type="GO" id="GO:0005886">
    <property type="term" value="C:plasma membrane"/>
    <property type="evidence" value="ECO:0007669"/>
    <property type="project" value="TreeGrafter"/>
</dbReference>
<dbReference type="GO" id="GO:0022857">
    <property type="term" value="F:transmembrane transporter activity"/>
    <property type="evidence" value="ECO:0007669"/>
    <property type="project" value="InterPro"/>
</dbReference>
<dbReference type="KEGG" id="scm:SCHCO_02484130"/>
<feature type="transmembrane region" description="Helical" evidence="9">
    <location>
        <begin position="384"/>
        <end position="402"/>
    </location>
</feature>
<dbReference type="OrthoDB" id="2241241at2759"/>
<dbReference type="eggNOG" id="KOG0254">
    <property type="taxonomic scope" value="Eukaryota"/>
</dbReference>
<dbReference type="VEuPathDB" id="FungiDB:SCHCODRAFT_02484130"/>
<dbReference type="EMBL" id="GL377303">
    <property type="protein sequence ID" value="EFJ00122.1"/>
    <property type="molecule type" value="Genomic_DNA"/>
</dbReference>
<feature type="compositionally biased region" description="Basic and acidic residues" evidence="8">
    <location>
        <begin position="9"/>
        <end position="19"/>
    </location>
</feature>
<dbReference type="Gene3D" id="1.20.1250.20">
    <property type="entry name" value="MFS general substrate transporter like domains"/>
    <property type="match status" value="2"/>
</dbReference>
<keyword evidence="4 9" id="KW-0812">Transmembrane</keyword>
<evidence type="ECO:0000256" key="5">
    <source>
        <dbReference type="ARBA" id="ARBA00022989"/>
    </source>
</evidence>
<sequence>MAQSIHTSTRSEDEKDEKSIVNAESQPPPSEEAPYLNPYGQARASETYIQSRGVTRMEAVSRTAQGKKGRATLWAITISIVVCAWAYSLDQSTTASYEPLATSDYNSHSGGLATLSIATSIIAAVAKPFIAKISDITSRPYTYLLIIVLYIMGYIIIAASSTLSAYIVGAVFGAIGQSGLDLLNDLIVSDLTSLQWRPFVSSLLSAPFIINTWYAGEIVSALSDNEGWRWGYGMFAIIMPVCIGPAIAVLIYLDHRAQKLGVVNIASSNLERRLARERDAAEGKEGPRGLVTSAAPGVKESWPQLLRRSLIEVDAFGLILLAFGWCLLLLPFSLKTYAKGHWKNPSMIAMMVVGGVFLILYTLYERFVASCPSSPSRILKNKTFMMAVIIDFIYMMAGNLRGLYLSSYVYITQNWSVRDWTYYNNTMSLSLCVFGIFIGLVMRYTHRYKYWQVIGLSIKIIGIGILLDGHRATIKLGALIASPILIGLGGSFSVVASRIASQASVPHQDTATVIALLSLWSKIGSSVGSAIAAVIWADRMPVYLREELPSSVNDTQVLKFFSNIKLIKVYDYDSEIRQGAIRAYERTLWYLIVPALCISFVPLIASLFQTNYFLGKQQNAVHNVGTDGEVIHDERVKRDALVEYDTTTFKGKFLKFWAGK</sequence>
<dbReference type="PANTHER" id="PTHR23501">
    <property type="entry name" value="MAJOR FACILITATOR SUPERFAMILY"/>
    <property type="match status" value="1"/>
</dbReference>
<evidence type="ECO:0000256" key="3">
    <source>
        <dbReference type="ARBA" id="ARBA00022448"/>
    </source>
</evidence>
<gene>
    <name evidence="10" type="ORF">SCHCODRAFT_74280</name>
</gene>
<feature type="transmembrane region" description="Helical" evidence="9">
    <location>
        <begin position="346"/>
        <end position="364"/>
    </location>
</feature>
<comment type="subcellular location">
    <subcellularLocation>
        <location evidence="1">Membrane</location>
        <topology evidence="1">Multi-pass membrane protein</topology>
    </subcellularLocation>
</comment>
<reference evidence="10 11" key="1">
    <citation type="journal article" date="2010" name="Nat. Biotechnol.">
        <title>Genome sequence of the model mushroom Schizophyllum commune.</title>
        <authorList>
            <person name="Ohm R.A."/>
            <person name="de Jong J.F."/>
            <person name="Lugones L.G."/>
            <person name="Aerts A."/>
            <person name="Kothe E."/>
            <person name="Stajich J.E."/>
            <person name="de Vries R.P."/>
            <person name="Record E."/>
            <person name="Levasseur A."/>
            <person name="Baker S.E."/>
            <person name="Bartholomew K.A."/>
            <person name="Coutinho P.M."/>
            <person name="Erdmann S."/>
            <person name="Fowler T.J."/>
            <person name="Gathman A.C."/>
            <person name="Lombard V."/>
            <person name="Henrissat B."/>
            <person name="Knabe N."/>
            <person name="Kuees U."/>
            <person name="Lilly W.W."/>
            <person name="Lindquist E."/>
            <person name="Lucas S."/>
            <person name="Magnuson J.K."/>
            <person name="Piumi F."/>
            <person name="Raudaskoski M."/>
            <person name="Salamov A."/>
            <person name="Schmutz J."/>
            <person name="Schwarze F.W.M.R."/>
            <person name="vanKuyk P.A."/>
            <person name="Horton J.S."/>
            <person name="Grigoriev I.V."/>
            <person name="Woesten H.A.B."/>
        </authorList>
    </citation>
    <scope>NUCLEOTIDE SEQUENCE [LARGE SCALE GENOMIC DNA]</scope>
    <source>
        <strain evidence="11">H4-8 / FGSC 9210</strain>
    </source>
</reference>
<dbReference type="OMA" id="NQWRWGY"/>
<feature type="transmembrane region" description="Helical" evidence="9">
    <location>
        <begin position="513"/>
        <end position="537"/>
    </location>
</feature>
<dbReference type="SUPFAM" id="SSF103473">
    <property type="entry name" value="MFS general substrate transporter"/>
    <property type="match status" value="1"/>
</dbReference>
<evidence type="ECO:0008006" key="12">
    <source>
        <dbReference type="Google" id="ProtNLM"/>
    </source>
</evidence>
<evidence type="ECO:0000313" key="10">
    <source>
        <dbReference type="EMBL" id="EFJ00122.1"/>
    </source>
</evidence>
<dbReference type="PANTHER" id="PTHR23501:SF58">
    <property type="entry name" value="LOW AFFINITY HEME TRANSPORTER STR3"/>
    <property type="match status" value="1"/>
</dbReference>
<feature type="transmembrane region" description="Helical" evidence="9">
    <location>
        <begin position="422"/>
        <end position="441"/>
    </location>
</feature>
<feature type="transmembrane region" description="Helical" evidence="9">
    <location>
        <begin position="109"/>
        <end position="129"/>
    </location>
</feature>
<dbReference type="FunFam" id="1.20.1250.20:FF:000197">
    <property type="entry name" value="Siderophore iron transporter 1"/>
    <property type="match status" value="1"/>
</dbReference>
<dbReference type="InterPro" id="IPR036259">
    <property type="entry name" value="MFS_trans_sf"/>
</dbReference>
<organism evidence="11">
    <name type="scientific">Schizophyllum commune (strain H4-8 / FGSC 9210)</name>
    <name type="common">Split gill fungus</name>
    <dbReference type="NCBI Taxonomy" id="578458"/>
    <lineage>
        <taxon>Eukaryota</taxon>
        <taxon>Fungi</taxon>
        <taxon>Dikarya</taxon>
        <taxon>Basidiomycota</taxon>
        <taxon>Agaricomycotina</taxon>
        <taxon>Agaricomycetes</taxon>
        <taxon>Agaricomycetidae</taxon>
        <taxon>Agaricales</taxon>
        <taxon>Schizophyllaceae</taxon>
        <taxon>Schizophyllum</taxon>
    </lineage>
</organism>
<evidence type="ECO:0000256" key="1">
    <source>
        <dbReference type="ARBA" id="ARBA00004141"/>
    </source>
</evidence>
<accession>D8PVZ2</accession>
<feature type="transmembrane region" description="Helical" evidence="9">
    <location>
        <begin position="315"/>
        <end position="334"/>
    </location>
</feature>
<dbReference type="InParanoid" id="D8PVZ2"/>
<evidence type="ECO:0000256" key="8">
    <source>
        <dbReference type="SAM" id="MobiDB-lite"/>
    </source>
</evidence>
<name>D8PVZ2_SCHCM</name>
<feature type="transmembrane region" description="Helical" evidence="9">
    <location>
        <begin position="588"/>
        <end position="608"/>
    </location>
</feature>
<proteinExistence type="inferred from homology"/>
<protein>
    <recommendedName>
        <fullName evidence="12">Major facilitator superfamily (MFS) profile domain-containing protein</fullName>
    </recommendedName>
</protein>
<keyword evidence="6" id="KW-0406">Ion transport</keyword>
<evidence type="ECO:0000256" key="4">
    <source>
        <dbReference type="ARBA" id="ARBA00022692"/>
    </source>
</evidence>
<comment type="similarity">
    <text evidence="2">Belongs to the major facilitator superfamily.</text>
</comment>
<dbReference type="GO" id="GO:0006811">
    <property type="term" value="P:monoatomic ion transport"/>
    <property type="evidence" value="ECO:0007669"/>
    <property type="project" value="UniProtKB-KW"/>
</dbReference>
<feature type="transmembrane region" description="Helical" evidence="9">
    <location>
        <begin position="234"/>
        <end position="253"/>
    </location>
</feature>
<evidence type="ECO:0000256" key="6">
    <source>
        <dbReference type="ARBA" id="ARBA00023065"/>
    </source>
</evidence>
<evidence type="ECO:0000256" key="7">
    <source>
        <dbReference type="ARBA" id="ARBA00023136"/>
    </source>
</evidence>
<keyword evidence="5 9" id="KW-1133">Transmembrane helix</keyword>
<feature type="transmembrane region" description="Helical" evidence="9">
    <location>
        <begin position="479"/>
        <end position="501"/>
    </location>
</feature>
<dbReference type="RefSeq" id="XP_003035024.1">
    <property type="nucleotide sequence ID" value="XM_003034978.1"/>
</dbReference>
<feature type="transmembrane region" description="Helical" evidence="9">
    <location>
        <begin position="71"/>
        <end position="89"/>
    </location>
</feature>
<feature type="region of interest" description="Disordered" evidence="8">
    <location>
        <begin position="1"/>
        <end position="37"/>
    </location>
</feature>
<dbReference type="HOGENOM" id="CLU_012970_2_2_1"/>
<dbReference type="Pfam" id="PF07690">
    <property type="entry name" value="MFS_1"/>
    <property type="match status" value="1"/>
</dbReference>
<dbReference type="AlphaFoldDB" id="D8PVZ2"/>
<keyword evidence="11" id="KW-1185">Reference proteome</keyword>
<dbReference type="GeneID" id="9587653"/>